<dbReference type="EMBL" id="JAMSHA010000001">
    <property type="protein sequence ID" value="MCV2220604.1"/>
    <property type="molecule type" value="Genomic_DNA"/>
</dbReference>
<gene>
    <name evidence="1" type="ORF">ND528_03375</name>
</gene>
<keyword evidence="2" id="KW-1185">Reference proteome</keyword>
<accession>A0ABT2XWR0</accession>
<dbReference type="Proteomes" id="UP001063475">
    <property type="component" value="Unassembled WGS sequence"/>
</dbReference>
<proteinExistence type="predicted"/>
<evidence type="ECO:0000313" key="2">
    <source>
        <dbReference type="Proteomes" id="UP001063475"/>
    </source>
</evidence>
<name>A0ABT2XWR0_9PSED</name>
<evidence type="ECO:0000313" key="1">
    <source>
        <dbReference type="EMBL" id="MCV2220604.1"/>
    </source>
</evidence>
<reference evidence="1" key="1">
    <citation type="submission" date="2022-06" db="EMBL/GenBank/DDBJ databases">
        <title>De novo draft assembly of the Pseudomonas mercurotoleraris sp. nov., isolated from the plants rhizosphere.</title>
        <authorList>
            <person name="Robas M."/>
            <person name="Gonzalez D."/>
            <person name="Fernandez V.M."/>
            <person name="Luna L."/>
            <person name="Provanza A."/>
            <person name="Jimenez P.A."/>
        </authorList>
    </citation>
    <scope>NUCLEOTIDE SEQUENCE</scope>
    <source>
        <strain evidence="1">SAICEUPSM</strain>
    </source>
</reference>
<sequence>MDWSTATPYAGHRLATSLKGKVMVAPENRSESDEFAFSFPKVELKTPYLQHMWGELLDNLYRAEHEGADIEGDAYVAQGFVLGLAAAEVVTDEQRDLMYELLSLTRQEALRRVGRHKGLDNE</sequence>
<protein>
    <submittedName>
        <fullName evidence="1">Uncharacterized protein</fullName>
    </submittedName>
</protein>
<dbReference type="RefSeq" id="WP_263469681.1">
    <property type="nucleotide sequence ID" value="NZ_JAMSHA010000001.1"/>
</dbReference>
<organism evidence="1 2">
    <name type="scientific">Pseudomonas mercuritolerans</name>
    <dbReference type="NCBI Taxonomy" id="2951809"/>
    <lineage>
        <taxon>Bacteria</taxon>
        <taxon>Pseudomonadati</taxon>
        <taxon>Pseudomonadota</taxon>
        <taxon>Gammaproteobacteria</taxon>
        <taxon>Pseudomonadales</taxon>
        <taxon>Pseudomonadaceae</taxon>
        <taxon>Pseudomonas</taxon>
    </lineage>
</organism>
<comment type="caution">
    <text evidence="1">The sequence shown here is derived from an EMBL/GenBank/DDBJ whole genome shotgun (WGS) entry which is preliminary data.</text>
</comment>